<dbReference type="AlphaFoldDB" id="A0A7Y9ZBW9"/>
<feature type="region of interest" description="Disordered" evidence="1">
    <location>
        <begin position="1"/>
        <end position="22"/>
    </location>
</feature>
<organism evidence="2 3">
    <name type="scientific">Demequina lutea</name>
    <dbReference type="NCBI Taxonomy" id="431489"/>
    <lineage>
        <taxon>Bacteria</taxon>
        <taxon>Bacillati</taxon>
        <taxon>Actinomycetota</taxon>
        <taxon>Actinomycetes</taxon>
        <taxon>Micrococcales</taxon>
        <taxon>Demequinaceae</taxon>
        <taxon>Demequina</taxon>
    </lineage>
</organism>
<dbReference type="Proteomes" id="UP000547973">
    <property type="component" value="Unassembled WGS sequence"/>
</dbReference>
<dbReference type="EMBL" id="JACBZO010000001">
    <property type="protein sequence ID" value="NYI41318.1"/>
    <property type="molecule type" value="Genomic_DNA"/>
</dbReference>
<gene>
    <name evidence="2" type="ORF">BKA03_001437</name>
</gene>
<keyword evidence="3" id="KW-1185">Reference proteome</keyword>
<protein>
    <submittedName>
        <fullName evidence="2">Uncharacterized protein</fullName>
    </submittedName>
</protein>
<proteinExistence type="predicted"/>
<comment type="caution">
    <text evidence="2">The sequence shown here is derived from an EMBL/GenBank/DDBJ whole genome shotgun (WGS) entry which is preliminary data.</text>
</comment>
<sequence>MPTAQECSPDDSDVPECQTGPTGRMRFVVSELRDVWRELLAHGKPQSGDVTPQSEGPESGDQERE</sequence>
<name>A0A7Y9ZBW9_9MICO</name>
<evidence type="ECO:0000313" key="3">
    <source>
        <dbReference type="Proteomes" id="UP000547973"/>
    </source>
</evidence>
<feature type="region of interest" description="Disordered" evidence="1">
    <location>
        <begin position="40"/>
        <end position="65"/>
    </location>
</feature>
<reference evidence="2 3" key="1">
    <citation type="submission" date="2020-07" db="EMBL/GenBank/DDBJ databases">
        <title>Sequencing the genomes of 1000 actinobacteria strains.</title>
        <authorList>
            <person name="Klenk H.-P."/>
        </authorList>
    </citation>
    <scope>NUCLEOTIDE SEQUENCE [LARGE SCALE GENOMIC DNA]</scope>
    <source>
        <strain evidence="2 3">DSM 19970</strain>
    </source>
</reference>
<evidence type="ECO:0000313" key="2">
    <source>
        <dbReference type="EMBL" id="NYI41318.1"/>
    </source>
</evidence>
<accession>A0A7Y9ZBW9</accession>
<evidence type="ECO:0000256" key="1">
    <source>
        <dbReference type="SAM" id="MobiDB-lite"/>
    </source>
</evidence>